<feature type="non-terminal residue" evidence="1">
    <location>
        <position position="122"/>
    </location>
</feature>
<gene>
    <name evidence="1" type="ORF">BINO364_LOCUS13600</name>
</gene>
<keyword evidence="2" id="KW-1185">Reference proteome</keyword>
<sequence>MRPCTNFRPTNDASIPVSAHIRLATDSTLNALALAENSLVSLAKLTNQKEVSMPFFLRLGCINTYRRCSVEYNSIQTLTLGLFASWLYEESLEAQLLSKYKQSSTITALQRYTMNNLNKLLS</sequence>
<protein>
    <submittedName>
        <fullName evidence="1">Uncharacterized protein</fullName>
    </submittedName>
</protein>
<reference evidence="1" key="1">
    <citation type="submission" date="2021-12" db="EMBL/GenBank/DDBJ databases">
        <authorList>
            <person name="Martin H S."/>
        </authorList>
    </citation>
    <scope>NUCLEOTIDE SEQUENCE</scope>
</reference>
<proteinExistence type="predicted"/>
<organism evidence="1 2">
    <name type="scientific">Brenthis ino</name>
    <name type="common">lesser marbled fritillary</name>
    <dbReference type="NCBI Taxonomy" id="405034"/>
    <lineage>
        <taxon>Eukaryota</taxon>
        <taxon>Metazoa</taxon>
        <taxon>Ecdysozoa</taxon>
        <taxon>Arthropoda</taxon>
        <taxon>Hexapoda</taxon>
        <taxon>Insecta</taxon>
        <taxon>Pterygota</taxon>
        <taxon>Neoptera</taxon>
        <taxon>Endopterygota</taxon>
        <taxon>Lepidoptera</taxon>
        <taxon>Glossata</taxon>
        <taxon>Ditrysia</taxon>
        <taxon>Papilionoidea</taxon>
        <taxon>Nymphalidae</taxon>
        <taxon>Heliconiinae</taxon>
        <taxon>Argynnini</taxon>
        <taxon>Brenthis</taxon>
    </lineage>
</organism>
<dbReference type="Proteomes" id="UP000838878">
    <property type="component" value="Chromosome 7"/>
</dbReference>
<name>A0A8J9VRU3_9NEOP</name>
<accession>A0A8J9VRU3</accession>
<evidence type="ECO:0000313" key="1">
    <source>
        <dbReference type="EMBL" id="CAH0728378.1"/>
    </source>
</evidence>
<dbReference type="AlphaFoldDB" id="A0A8J9VRU3"/>
<evidence type="ECO:0000313" key="2">
    <source>
        <dbReference type="Proteomes" id="UP000838878"/>
    </source>
</evidence>
<dbReference type="EMBL" id="OV170227">
    <property type="protein sequence ID" value="CAH0728378.1"/>
    <property type="molecule type" value="Genomic_DNA"/>
</dbReference>